<dbReference type="GO" id="GO:0055085">
    <property type="term" value="P:transmembrane transport"/>
    <property type="evidence" value="ECO:0007669"/>
    <property type="project" value="InterPro"/>
</dbReference>
<protein>
    <submittedName>
        <fullName evidence="5">Bacterial extracellular solute-binding protein, family 7</fullName>
    </submittedName>
</protein>
<dbReference type="PANTHER" id="PTHR33376">
    <property type="match status" value="1"/>
</dbReference>
<comment type="subcellular location">
    <subcellularLocation>
        <location evidence="1">Periplasm</location>
    </subcellularLocation>
</comment>
<dbReference type="PANTHER" id="PTHR33376:SF15">
    <property type="entry name" value="BLL6794 PROTEIN"/>
    <property type="match status" value="1"/>
</dbReference>
<proteinExistence type="predicted"/>
<keyword evidence="2 4" id="KW-0732">Signal</keyword>
<evidence type="ECO:0000313" key="6">
    <source>
        <dbReference type="Proteomes" id="UP000225972"/>
    </source>
</evidence>
<reference evidence="6" key="1">
    <citation type="submission" date="2017-05" db="EMBL/GenBank/DDBJ databases">
        <authorList>
            <person name="Rodrigo-Torres L."/>
            <person name="Arahal R. D."/>
            <person name="Lucena T."/>
        </authorList>
    </citation>
    <scope>NUCLEOTIDE SEQUENCE [LARGE SCALE GENOMIC DNA]</scope>
    <source>
        <strain evidence="6">CECT 8649</strain>
    </source>
</reference>
<dbReference type="AlphaFoldDB" id="A0A238JG71"/>
<keyword evidence="6" id="KW-1185">Reference proteome</keyword>
<dbReference type="Gene3D" id="3.40.190.170">
    <property type="entry name" value="Bacterial extracellular solute-binding protein, family 7"/>
    <property type="match status" value="1"/>
</dbReference>
<evidence type="ECO:0000313" key="5">
    <source>
        <dbReference type="EMBL" id="SMX29194.1"/>
    </source>
</evidence>
<dbReference type="InterPro" id="IPR038404">
    <property type="entry name" value="TRAP_DctP_sf"/>
</dbReference>
<dbReference type="RefSeq" id="WP_099247055.1">
    <property type="nucleotide sequence ID" value="NZ_FXXP01000002.1"/>
</dbReference>
<evidence type="ECO:0000256" key="3">
    <source>
        <dbReference type="ARBA" id="ARBA00022764"/>
    </source>
</evidence>
<gene>
    <name evidence="5" type="ORF">TRP8649_03327</name>
</gene>
<feature type="chain" id="PRO_5012647130" evidence="4">
    <location>
        <begin position="24"/>
        <end position="344"/>
    </location>
</feature>
<organism evidence="5 6">
    <name type="scientific">Pelagimonas phthalicica</name>
    <dbReference type="NCBI Taxonomy" id="1037362"/>
    <lineage>
        <taxon>Bacteria</taxon>
        <taxon>Pseudomonadati</taxon>
        <taxon>Pseudomonadota</taxon>
        <taxon>Alphaproteobacteria</taxon>
        <taxon>Rhodobacterales</taxon>
        <taxon>Roseobacteraceae</taxon>
        <taxon>Pelagimonas</taxon>
    </lineage>
</organism>
<dbReference type="GO" id="GO:0042597">
    <property type="term" value="C:periplasmic space"/>
    <property type="evidence" value="ECO:0007669"/>
    <property type="project" value="UniProtKB-SubCell"/>
</dbReference>
<dbReference type="NCBIfam" id="NF037995">
    <property type="entry name" value="TRAP_S1"/>
    <property type="match status" value="1"/>
</dbReference>
<keyword evidence="3" id="KW-0574">Periplasm</keyword>
<dbReference type="Proteomes" id="UP000225972">
    <property type="component" value="Unassembled WGS sequence"/>
</dbReference>
<evidence type="ECO:0000256" key="2">
    <source>
        <dbReference type="ARBA" id="ARBA00022729"/>
    </source>
</evidence>
<feature type="signal peptide" evidence="4">
    <location>
        <begin position="1"/>
        <end position="23"/>
    </location>
</feature>
<accession>A0A238JG71</accession>
<evidence type="ECO:0000256" key="4">
    <source>
        <dbReference type="SAM" id="SignalP"/>
    </source>
</evidence>
<name>A0A238JG71_9RHOB</name>
<dbReference type="OrthoDB" id="7822595at2"/>
<dbReference type="InterPro" id="IPR018389">
    <property type="entry name" value="DctP_fam"/>
</dbReference>
<dbReference type="EMBL" id="FXXP01000002">
    <property type="protein sequence ID" value="SMX29194.1"/>
    <property type="molecule type" value="Genomic_DNA"/>
</dbReference>
<evidence type="ECO:0000256" key="1">
    <source>
        <dbReference type="ARBA" id="ARBA00004418"/>
    </source>
</evidence>
<sequence>MKLKITALALAAAIGLNPLPAAAETDLSFNIFFPPTHYIWPVFQTWADDVSKATGGEVKITFPAKSVAPPPGVMDAVRNGVADAGFVFNGFIAKNAPATLISQMPWLNLGDTAAVSTALWDTYTAEFAEHENLRGVELISMFNLGPAYLCSTTDDPIETLEHLQQRRIWALPGTIANTFSAMDLAIVAGPAVQVQELTSRNTVDAHMGLTAETIVSFGVAPYTKSCVDMLPSMQSANFSVFVNDRAWKRLSDENRAAVRELSGAELARRIGEATNEAEAAALTKLQEMGVVFNEPSDGLITAIGEASGKIAASWAESVSKKYGTDTSAILDALAAEIQARTENK</sequence>
<dbReference type="Pfam" id="PF03480">
    <property type="entry name" value="DctP"/>
    <property type="match status" value="1"/>
</dbReference>